<dbReference type="SUPFAM" id="SSF88946">
    <property type="entry name" value="Sigma2 domain of RNA polymerase sigma factors"/>
    <property type="match status" value="1"/>
</dbReference>
<keyword evidence="6" id="KW-0346">Stress response</keyword>
<dbReference type="NCBIfam" id="TIGR02895">
    <property type="entry name" value="spore_sigI"/>
    <property type="match status" value="1"/>
</dbReference>
<dbReference type="InterPro" id="IPR014284">
    <property type="entry name" value="RNA_pol_sigma-70_dom"/>
</dbReference>
<dbReference type="PIRSF" id="PIRSF038953">
    <property type="entry name" value="SigI"/>
    <property type="match status" value="1"/>
</dbReference>
<organism evidence="7 8">
    <name type="scientific">Clostridium cellulovorans (strain ATCC 35296 / DSM 3052 / OCM 3 / 743B)</name>
    <dbReference type="NCBI Taxonomy" id="573061"/>
    <lineage>
        <taxon>Bacteria</taxon>
        <taxon>Bacillati</taxon>
        <taxon>Bacillota</taxon>
        <taxon>Clostridia</taxon>
        <taxon>Eubacteriales</taxon>
        <taxon>Clostridiaceae</taxon>
        <taxon>Clostridium</taxon>
    </lineage>
</organism>
<feature type="DNA-binding region" description="H-T-H motif" evidence="6">
    <location>
        <begin position="219"/>
        <end position="238"/>
    </location>
</feature>
<dbReference type="OrthoDB" id="3190733at2"/>
<accession>D9SS75</accession>
<keyword evidence="4 6" id="KW-0238">DNA-binding</keyword>
<evidence type="ECO:0000256" key="1">
    <source>
        <dbReference type="ARBA" id="ARBA00022490"/>
    </source>
</evidence>
<evidence type="ECO:0000256" key="3">
    <source>
        <dbReference type="ARBA" id="ARBA00023082"/>
    </source>
</evidence>
<comment type="subunit">
    <text evidence="6">Interacts with RsgI.</text>
</comment>
<comment type="activity regulation">
    <text evidence="6">Negatively regulated by the anti-sigma-I factor RsgI.</text>
</comment>
<evidence type="ECO:0000256" key="6">
    <source>
        <dbReference type="HAMAP-Rule" id="MF_02064"/>
    </source>
</evidence>
<protein>
    <recommendedName>
        <fullName evidence="6">RNA polymerase sigma factor SigI</fullName>
    </recommendedName>
</protein>
<keyword evidence="3 6" id="KW-0731">Sigma factor</keyword>
<dbReference type="GO" id="GO:0003677">
    <property type="term" value="F:DNA binding"/>
    <property type="evidence" value="ECO:0007669"/>
    <property type="project" value="UniProtKB-UniRule"/>
</dbReference>
<name>D9SS75_CLOC7</name>
<dbReference type="Gene3D" id="1.10.1740.10">
    <property type="match status" value="1"/>
</dbReference>
<dbReference type="InterPro" id="IPR014244">
    <property type="entry name" value="RNA_pol_sigma-I"/>
</dbReference>
<comment type="subcellular location">
    <subcellularLocation>
        <location evidence="6">Cytoplasm</location>
    </subcellularLocation>
</comment>
<evidence type="ECO:0000256" key="2">
    <source>
        <dbReference type="ARBA" id="ARBA00023015"/>
    </source>
</evidence>
<evidence type="ECO:0000256" key="5">
    <source>
        <dbReference type="ARBA" id="ARBA00023163"/>
    </source>
</evidence>
<dbReference type="NCBIfam" id="TIGR02937">
    <property type="entry name" value="sigma70-ECF"/>
    <property type="match status" value="1"/>
</dbReference>
<keyword evidence="1 6" id="KW-0963">Cytoplasm</keyword>
<comment type="function">
    <text evidence="6">Sigma factors are initiation factors that promote the attachment of RNA polymerase to specific initiation sites and are then released.</text>
</comment>
<dbReference type="eggNOG" id="COG1191">
    <property type="taxonomic scope" value="Bacteria"/>
</dbReference>
<evidence type="ECO:0000256" key="4">
    <source>
        <dbReference type="ARBA" id="ARBA00023125"/>
    </source>
</evidence>
<reference evidence="7 8" key="1">
    <citation type="submission" date="2010-08" db="EMBL/GenBank/DDBJ databases">
        <title>Complete sequence of Clostridium cellulovorans 743B.</title>
        <authorList>
            <consortium name="US DOE Joint Genome Institute"/>
            <person name="Lucas S."/>
            <person name="Copeland A."/>
            <person name="Lapidus A."/>
            <person name="Cheng J.-F."/>
            <person name="Bruce D."/>
            <person name="Goodwin L."/>
            <person name="Pitluck S."/>
            <person name="Chertkov O."/>
            <person name="Detter J.C."/>
            <person name="Han C."/>
            <person name="Tapia R."/>
            <person name="Land M."/>
            <person name="Hauser L."/>
            <person name="Chang Y.-J."/>
            <person name="Jeffries C."/>
            <person name="Kyrpides N."/>
            <person name="Ivanova N."/>
            <person name="Mikhailova N."/>
            <person name="Hemme C.L."/>
            <person name="Woyke T."/>
        </authorList>
    </citation>
    <scope>NUCLEOTIDE SEQUENCE [LARGE SCALE GENOMIC DNA]</scope>
    <source>
        <strain evidence="8">ATCC 35296 / DSM 3052 / OCM 3 / 743B</strain>
    </source>
</reference>
<dbReference type="Proteomes" id="UP000002730">
    <property type="component" value="Chromosome"/>
</dbReference>
<sequence>MMINCMEGVALEERLDLNIQDVTLNKKVDDIRFDDELQREQLIEDYIPFIIKVVSKVTGGKYIDIKNSDEFSIGLSAFNEAIDCFNIEKQKSFLRFSEQVIKRRLIDYIRKNKKYRNVYPFTYFNDIDDEGNEEEFLGERYQVTYLGGKHENNLEQFETNAEILTLRENLAKFGITLETLVECSPKHKDSKKSAIKVAKILSEQDNLFQELCRNKRIPMGELLKAIDVTKRTIERNRKFIIAVSLILRSDLSIVKDYVKNIEEE</sequence>
<dbReference type="STRING" id="573061.Clocel_2826"/>
<comment type="similarity">
    <text evidence="6">Belongs to the sigma-70 factor family. SigI subfamily.</text>
</comment>
<dbReference type="InterPro" id="IPR013325">
    <property type="entry name" value="RNA_pol_sigma_r2"/>
</dbReference>
<dbReference type="NCBIfam" id="NF006173">
    <property type="entry name" value="PRK08311.2-1"/>
    <property type="match status" value="1"/>
</dbReference>
<dbReference type="AlphaFoldDB" id="D9SS75"/>
<dbReference type="GO" id="GO:0016987">
    <property type="term" value="F:sigma factor activity"/>
    <property type="evidence" value="ECO:0007669"/>
    <property type="project" value="UniProtKB-UniRule"/>
</dbReference>
<dbReference type="GO" id="GO:0006352">
    <property type="term" value="P:DNA-templated transcription initiation"/>
    <property type="evidence" value="ECO:0007669"/>
    <property type="project" value="UniProtKB-UniRule"/>
</dbReference>
<keyword evidence="5 6" id="KW-0804">Transcription</keyword>
<evidence type="ECO:0000313" key="7">
    <source>
        <dbReference type="EMBL" id="ADL52522.1"/>
    </source>
</evidence>
<feature type="short sequence motif" description="Polymerase core binding" evidence="6">
    <location>
        <begin position="69"/>
        <end position="82"/>
    </location>
</feature>
<proteinExistence type="inferred from homology"/>
<dbReference type="KEGG" id="ccb:Clocel_2826"/>
<evidence type="ECO:0000313" key="8">
    <source>
        <dbReference type="Proteomes" id="UP000002730"/>
    </source>
</evidence>
<keyword evidence="2 6" id="KW-0805">Transcription regulation</keyword>
<dbReference type="EMBL" id="CP002160">
    <property type="protein sequence ID" value="ADL52522.1"/>
    <property type="molecule type" value="Genomic_DNA"/>
</dbReference>
<dbReference type="HOGENOM" id="CLU_082361_0_0_9"/>
<dbReference type="HAMAP" id="MF_02064">
    <property type="entry name" value="Sigma70_SigI"/>
    <property type="match status" value="1"/>
</dbReference>
<gene>
    <name evidence="6" type="primary">sigI</name>
    <name evidence="7" type="ordered locus">Clocel_2826</name>
</gene>
<keyword evidence="8" id="KW-1185">Reference proteome</keyword>
<dbReference type="GO" id="GO:0005737">
    <property type="term" value="C:cytoplasm"/>
    <property type="evidence" value="ECO:0007669"/>
    <property type="project" value="UniProtKB-SubCell"/>
</dbReference>